<evidence type="ECO:0000256" key="2">
    <source>
        <dbReference type="ARBA" id="ARBA00022448"/>
    </source>
</evidence>
<comment type="function">
    <text evidence="6">Subunit of the V1 complex of vacuolar(H+)-ATPase (V-ATPase), a multisubunit enzyme composed of a peripheral complex (V1) that hydrolyzes ATP and a membrane integral complex (V0) that translocates protons. V-ATPase is responsible for acidifying and maintaining the pH of intracellular compartments and in some cell types, is targeted to the plasma membrane, where it is responsible for acidifying the extracellular environment. Subunit C is necessary for the assembly of the catalytic sector of the enzyme and is likely to have a specific function in its catalytic activity.</text>
</comment>
<dbReference type="GO" id="GO:0000221">
    <property type="term" value="C:vacuolar proton-transporting V-type ATPase, V1 domain"/>
    <property type="evidence" value="ECO:0007669"/>
    <property type="project" value="TreeGrafter"/>
</dbReference>
<gene>
    <name evidence="7" type="primary">vma5</name>
    <name evidence="7" type="ORF">SOMG_02384</name>
</gene>
<name>A0AAF0AW39_9SCHI</name>
<sequence>MSQADFWILSIPSNGGANSDLQDDLDYSLVAGSTKLAQTIGPFNVPLFKVESLDVLINQNEQLAKQDTQFSAALSKITEVIKSLVSPASEELKDYFLVDGKTPLEYITSFQWNASRFRISNSITDILQSLTSEVLTLENDVRTRQSNFQQASNAYQSVQKKKSGNLSQKSLASIVRKEDVLVDSDYMKNVFVAVPLNAEKKFLSSYETLANLVIPRSAQKLSQDGEYALYTIIVFKKSAEEFISKLREQRYVVRDFAFESGLRESEQNEFDDAAEKEKHVRSSLLRYAKIAFSEIFQHWVHLKCLSVYAESVLRYGLPPDFSSVVFQPIEKAEKKIKVILNQRYSYLEQNTSRNSKTSDDMNANLDESMAGLNLHEEYLPYVLFSIPTKSFNY</sequence>
<keyword evidence="3 6" id="KW-0375">Hydrogen ion transport</keyword>
<dbReference type="PANTHER" id="PTHR10137:SF0">
    <property type="entry name" value="V-TYPE PROTON ATPASE SUBUNIT C"/>
    <property type="match status" value="1"/>
</dbReference>
<dbReference type="InterPro" id="IPR036132">
    <property type="entry name" value="Vac_ATP_synth_c_sf"/>
</dbReference>
<dbReference type="InterPro" id="IPR004907">
    <property type="entry name" value="ATPase_V1-cplx_csu"/>
</dbReference>
<evidence type="ECO:0000256" key="1">
    <source>
        <dbReference type="ARBA" id="ARBA00006138"/>
    </source>
</evidence>
<dbReference type="EMBL" id="CP115611">
    <property type="protein sequence ID" value="WBW72680.1"/>
    <property type="molecule type" value="Genomic_DNA"/>
</dbReference>
<comment type="subunit">
    <text evidence="6">V-ATPase is a heteromultimeric enzyme composed of a peripheral catalytic V1 complex (components A to H) attached to an integral membrane V0 proton pore complex.</text>
</comment>
<evidence type="ECO:0000256" key="6">
    <source>
        <dbReference type="RuleBase" id="RU364010"/>
    </source>
</evidence>
<keyword evidence="4 6" id="KW-0406">Ion transport</keyword>
<dbReference type="SUPFAM" id="SSF118203">
    <property type="entry name" value="Vacuolar ATP synthase subunit C"/>
    <property type="match status" value="1"/>
</dbReference>
<evidence type="ECO:0000256" key="5">
    <source>
        <dbReference type="ARBA" id="ARBA00053565"/>
    </source>
</evidence>
<dbReference type="Gene3D" id="3.30.70.100">
    <property type="match status" value="1"/>
</dbReference>
<dbReference type="Gene3D" id="1.20.1460.10">
    <property type="entry name" value="subunit c (vma5p) of the yeast v-atpase, domain 2"/>
    <property type="match status" value="1"/>
</dbReference>
<dbReference type="GO" id="GO:0046961">
    <property type="term" value="F:proton-transporting ATPase activity, rotational mechanism"/>
    <property type="evidence" value="ECO:0007669"/>
    <property type="project" value="InterPro"/>
</dbReference>
<dbReference type="Proteomes" id="UP001212411">
    <property type="component" value="Chromosome 1"/>
</dbReference>
<evidence type="ECO:0000313" key="7">
    <source>
        <dbReference type="EMBL" id="WBW72680.1"/>
    </source>
</evidence>
<evidence type="ECO:0000313" key="8">
    <source>
        <dbReference type="Proteomes" id="UP001212411"/>
    </source>
</evidence>
<dbReference type="AlphaFoldDB" id="A0AAF0AW39"/>
<dbReference type="Pfam" id="PF03223">
    <property type="entry name" value="V-ATPase_C"/>
    <property type="match status" value="1"/>
</dbReference>
<dbReference type="GeneID" id="80875865"/>
<dbReference type="KEGG" id="som:SOMG_02384"/>
<keyword evidence="2 6" id="KW-0813">Transport</keyword>
<accession>A0AAF0AW39</accession>
<evidence type="ECO:0000256" key="3">
    <source>
        <dbReference type="ARBA" id="ARBA00022781"/>
    </source>
</evidence>
<keyword evidence="8" id="KW-1185">Reference proteome</keyword>
<dbReference type="Gene3D" id="3.30.70.1180">
    <property type="entry name" value="Vacuolar atp synthase subunit c, domain 1"/>
    <property type="match status" value="1"/>
</dbReference>
<dbReference type="PANTHER" id="PTHR10137">
    <property type="entry name" value="V-TYPE PROTON ATPASE SUBUNIT C"/>
    <property type="match status" value="1"/>
</dbReference>
<reference evidence="7 8" key="1">
    <citation type="journal article" date="2023" name="G3 (Bethesda)">
        <title>A high-quality reference genome for the fission yeast Schizosaccharomyces osmophilus.</title>
        <authorList>
            <person name="Jia G.S."/>
            <person name="Zhang W.C."/>
            <person name="Liang Y."/>
            <person name="Liu X.H."/>
            <person name="Rhind N."/>
            <person name="Pidoux A."/>
            <person name="Brysch-Herzberg M."/>
            <person name="Du L.L."/>
        </authorList>
    </citation>
    <scope>NUCLEOTIDE SEQUENCE [LARGE SCALE GENOMIC DNA]</scope>
    <source>
        <strain evidence="7 8">CBS 15793</strain>
    </source>
</reference>
<dbReference type="RefSeq" id="XP_056036923.1">
    <property type="nucleotide sequence ID" value="XM_056181176.1"/>
</dbReference>
<proteinExistence type="inferred from homology"/>
<comment type="similarity">
    <text evidence="1 6">Belongs to the V-ATPase C subunit family.</text>
</comment>
<organism evidence="7 8">
    <name type="scientific">Schizosaccharomyces osmophilus</name>
    <dbReference type="NCBI Taxonomy" id="2545709"/>
    <lineage>
        <taxon>Eukaryota</taxon>
        <taxon>Fungi</taxon>
        <taxon>Dikarya</taxon>
        <taxon>Ascomycota</taxon>
        <taxon>Taphrinomycotina</taxon>
        <taxon>Schizosaccharomycetes</taxon>
        <taxon>Schizosaccharomycetales</taxon>
        <taxon>Schizosaccharomycetaceae</taxon>
        <taxon>Schizosaccharomyces</taxon>
    </lineage>
</organism>
<dbReference type="CDD" id="cd14785">
    <property type="entry name" value="V-ATPase_C"/>
    <property type="match status" value="1"/>
</dbReference>
<protein>
    <recommendedName>
        <fullName evidence="6">V-type proton ATPase subunit C</fullName>
    </recommendedName>
</protein>
<dbReference type="FunFam" id="3.30.70.100:FF:000002">
    <property type="entry name" value="V-type proton ATPase subunit C"/>
    <property type="match status" value="1"/>
</dbReference>
<comment type="function">
    <text evidence="5">Subunit of the V1 complex of vacuolar(H+)-ATPase (V-ATPase), a multisubunit enzyme composed of a peripheral complex (V1) that hydrolyzes ATP and a membrane integral complex (V0) that translocates protons. V-ATPase is responsible for acidifying and maintaining the pH of intracellular compartments. Subunit C is necessary for the assembly of the catalytic sector of the enzyme and is likely to have a specific function in its catalytic activity. Reversibly leaves the enzyme after glucose depletion, causing the catalytic subcomplex V1 to detach from the V0 section.</text>
</comment>
<evidence type="ECO:0000256" key="4">
    <source>
        <dbReference type="ARBA" id="ARBA00023065"/>
    </source>
</evidence>